<dbReference type="Proteomes" id="UP000012149">
    <property type="component" value="Unassembled WGS sequence"/>
</dbReference>
<keyword evidence="1" id="KW-0472">Membrane</keyword>
<evidence type="ECO:0000313" key="2">
    <source>
        <dbReference type="EMBL" id="EMO56431.1"/>
    </source>
</evidence>
<evidence type="ECO:0000313" key="3">
    <source>
        <dbReference type="Proteomes" id="UP000012149"/>
    </source>
</evidence>
<organism evidence="2 3">
    <name type="scientific">Leptospira santarosai str. CBC1416</name>
    <dbReference type="NCBI Taxonomy" id="1193059"/>
    <lineage>
        <taxon>Bacteria</taxon>
        <taxon>Pseudomonadati</taxon>
        <taxon>Spirochaetota</taxon>
        <taxon>Spirochaetia</taxon>
        <taxon>Leptospirales</taxon>
        <taxon>Leptospiraceae</taxon>
        <taxon>Leptospira</taxon>
    </lineage>
</organism>
<accession>M6VMT6</accession>
<name>M6VMT6_9LEPT</name>
<proteinExistence type="predicted"/>
<gene>
    <name evidence="2" type="ORF">LEP1GSC161_1827</name>
</gene>
<sequence length="65" mass="7627">MCILRIVSISQFDSFFRFAAESKFFRTKVLYPVLPVLGLVFFIVHIILKFETIPLYASILFFYGL</sequence>
<reference evidence="2 3" key="1">
    <citation type="submission" date="2013-01" db="EMBL/GenBank/DDBJ databases">
        <authorList>
            <person name="Harkins D.M."/>
            <person name="Durkin A.S."/>
            <person name="Brinkac L.M."/>
            <person name="Haft D.H."/>
            <person name="Selengut J.D."/>
            <person name="Sanka R."/>
            <person name="DePew J."/>
            <person name="Purushe J."/>
            <person name="Matthias M.A."/>
            <person name="Vinetz J.M."/>
            <person name="Sutton G.G."/>
            <person name="Nierman W.C."/>
            <person name="Fouts D.E."/>
        </authorList>
    </citation>
    <scope>NUCLEOTIDE SEQUENCE [LARGE SCALE GENOMIC DNA]</scope>
    <source>
        <strain evidence="2 3">CBC1416</strain>
    </source>
</reference>
<dbReference type="AlphaFoldDB" id="M6VMT6"/>
<dbReference type="EMBL" id="AKWE02000173">
    <property type="protein sequence ID" value="EMO56431.1"/>
    <property type="molecule type" value="Genomic_DNA"/>
</dbReference>
<comment type="caution">
    <text evidence="2">The sequence shown here is derived from an EMBL/GenBank/DDBJ whole genome shotgun (WGS) entry which is preliminary data.</text>
</comment>
<keyword evidence="1" id="KW-1133">Transmembrane helix</keyword>
<feature type="transmembrane region" description="Helical" evidence="1">
    <location>
        <begin position="29"/>
        <end position="48"/>
    </location>
</feature>
<evidence type="ECO:0000256" key="1">
    <source>
        <dbReference type="SAM" id="Phobius"/>
    </source>
</evidence>
<protein>
    <submittedName>
        <fullName evidence="2">Uncharacterized protein</fullName>
    </submittedName>
</protein>
<keyword evidence="1" id="KW-0812">Transmembrane</keyword>